<dbReference type="Proteomes" id="UP000279833">
    <property type="component" value="Unassembled WGS sequence"/>
</dbReference>
<protein>
    <submittedName>
        <fullName evidence="3">Pre-rRNA-processing protein TSR2 homolog</fullName>
    </submittedName>
</protein>
<dbReference type="AlphaFoldDB" id="A0A183JN88"/>
<organism evidence="3">
    <name type="scientific">Schistosoma curassoni</name>
    <dbReference type="NCBI Taxonomy" id="6186"/>
    <lineage>
        <taxon>Eukaryota</taxon>
        <taxon>Metazoa</taxon>
        <taxon>Spiralia</taxon>
        <taxon>Lophotrochozoa</taxon>
        <taxon>Platyhelminthes</taxon>
        <taxon>Trematoda</taxon>
        <taxon>Digenea</taxon>
        <taxon>Strigeidida</taxon>
        <taxon>Schistosomatoidea</taxon>
        <taxon>Schistosomatidae</taxon>
        <taxon>Schistosoma</taxon>
    </lineage>
</organism>
<name>A0A183JN88_9TREM</name>
<reference evidence="3" key="1">
    <citation type="submission" date="2016-06" db="UniProtKB">
        <authorList>
            <consortium name="WormBaseParasite"/>
        </authorList>
    </citation>
    <scope>IDENTIFICATION</scope>
</reference>
<evidence type="ECO:0000313" key="2">
    <source>
        <dbReference type="Proteomes" id="UP000279833"/>
    </source>
</evidence>
<evidence type="ECO:0000313" key="1">
    <source>
        <dbReference type="EMBL" id="VDO87071.1"/>
    </source>
</evidence>
<dbReference type="WBParaSite" id="SCUD_0000417401-mRNA-1">
    <property type="protein sequence ID" value="SCUD_0000417401-mRNA-1"/>
    <property type="gene ID" value="SCUD_0000417401"/>
</dbReference>
<proteinExistence type="predicted"/>
<evidence type="ECO:0000313" key="3">
    <source>
        <dbReference type="WBParaSite" id="SCUD_0000417401-mRNA-1"/>
    </source>
</evidence>
<dbReference type="STRING" id="6186.A0A183JN88"/>
<accession>A0A183JN88</accession>
<keyword evidence="2" id="KW-1185">Reference proteome</keyword>
<sequence>MSYTSSRFICPDVYLFTFILERLLRMDQMQMTSFFQDELVKDFLFDDDDVIDSLKDCLELLHKNKLDTPPPLSKLFCLHLVCFCETMFD</sequence>
<gene>
    <name evidence="1" type="ORF">SCUD_LOCUS4174</name>
</gene>
<reference evidence="1 2" key="2">
    <citation type="submission" date="2018-11" db="EMBL/GenBank/DDBJ databases">
        <authorList>
            <consortium name="Pathogen Informatics"/>
        </authorList>
    </citation>
    <scope>NUCLEOTIDE SEQUENCE [LARGE SCALE GENOMIC DNA]</scope>
    <source>
        <strain evidence="1">Dakar</strain>
        <strain evidence="2">Dakar, Senegal</strain>
    </source>
</reference>
<dbReference type="EMBL" id="UZAK01005266">
    <property type="protein sequence ID" value="VDO87071.1"/>
    <property type="molecule type" value="Genomic_DNA"/>
</dbReference>